<feature type="compositionally biased region" description="Basic and acidic residues" evidence="1">
    <location>
        <begin position="231"/>
        <end position="241"/>
    </location>
</feature>
<sequence>MSSDSQGQLVDGPNVGRRRQAFSLSLALRSHRRKRNSIMRPPAPSPTCAEKAHYPIFNPRDPRHNPIAANSCLVRSNHASETRGSVRWMQSLPRRSLRKARSGLFALTAGIQRRASSRKRDLAETWITSDPKALPNDGKQVPFSTSTASVASTAVDAEFGVGLYRIKCNCSTLRLNTHEYMLTISSSSSLTLLSPFTIPEGNPETPKYSGSRLEETSGLQVRISPNSRVIGWHDEHNEPTQRSEVSARNASESTLGDSLKENVPQITDFKLNTEPLCLFDRPSSDSSLAMLLGSDEDGDGQFLESSSLSTENTAETFAVSADLNKPNELFDGQSEMAGVHVNMTAVSIAENLTATTRPYGENTTEQLPTMPGYFDDGHYQASERSPPRLEITDLSSDPSTRLNYRSDEGSSTERTSFSVGQWSPVDNEDWIPLSFRNEYFSVDGKTYDFRPDRGNNATKAEKSISGDGSIHNGPGLDRDFSLRNRPIPEVIGPRTPYQRQVSQPRLERVGSDSTEEYIPTYPTLSPRGFHP</sequence>
<feature type="compositionally biased region" description="Polar residues" evidence="1">
    <location>
        <begin position="242"/>
        <end position="255"/>
    </location>
</feature>
<feature type="compositionally biased region" description="Basic and acidic residues" evidence="1">
    <location>
        <begin position="446"/>
        <end position="464"/>
    </location>
</feature>
<protein>
    <submittedName>
        <fullName evidence="2">Uncharacterized protein</fullName>
    </submittedName>
</protein>
<feature type="region of interest" description="Disordered" evidence="1">
    <location>
        <begin position="28"/>
        <end position="53"/>
    </location>
</feature>
<keyword evidence="3" id="KW-1185">Reference proteome</keyword>
<feature type="compositionally biased region" description="Polar residues" evidence="1">
    <location>
        <begin position="393"/>
        <end position="403"/>
    </location>
</feature>
<proteinExistence type="predicted"/>
<feature type="compositionally biased region" description="Polar residues" evidence="1">
    <location>
        <begin position="412"/>
        <end position="421"/>
    </location>
</feature>
<gene>
    <name evidence="2" type="ORF">MPDQ_007643</name>
</gene>
<feature type="region of interest" description="Disordered" evidence="1">
    <location>
        <begin position="446"/>
        <end position="531"/>
    </location>
</feature>
<feature type="region of interest" description="Disordered" evidence="1">
    <location>
        <begin position="359"/>
        <end position="421"/>
    </location>
</feature>
<dbReference type="Proteomes" id="UP000319663">
    <property type="component" value="Unassembled WGS sequence"/>
</dbReference>
<feature type="region of interest" description="Disordered" evidence="1">
    <location>
        <begin position="231"/>
        <end position="255"/>
    </location>
</feature>
<evidence type="ECO:0000313" key="3">
    <source>
        <dbReference type="Proteomes" id="UP000319663"/>
    </source>
</evidence>
<name>A0A507QV47_MONPU</name>
<comment type="caution">
    <text evidence="2">The sequence shown here is derived from an EMBL/GenBank/DDBJ whole genome shotgun (WGS) entry which is preliminary data.</text>
</comment>
<organism evidence="2 3">
    <name type="scientific">Monascus purpureus</name>
    <name type="common">Red mold</name>
    <name type="synonym">Monascus anka</name>
    <dbReference type="NCBI Taxonomy" id="5098"/>
    <lineage>
        <taxon>Eukaryota</taxon>
        <taxon>Fungi</taxon>
        <taxon>Dikarya</taxon>
        <taxon>Ascomycota</taxon>
        <taxon>Pezizomycotina</taxon>
        <taxon>Eurotiomycetes</taxon>
        <taxon>Eurotiomycetidae</taxon>
        <taxon>Eurotiales</taxon>
        <taxon>Aspergillaceae</taxon>
        <taxon>Monascus</taxon>
    </lineage>
</organism>
<evidence type="ECO:0000313" key="2">
    <source>
        <dbReference type="EMBL" id="TQB71369.1"/>
    </source>
</evidence>
<accession>A0A507QV47</accession>
<dbReference type="AlphaFoldDB" id="A0A507QV47"/>
<reference evidence="2 3" key="1">
    <citation type="submission" date="2019-06" db="EMBL/GenBank/DDBJ databases">
        <title>Wine fermentation using esterase from Monascus purpureus.</title>
        <authorList>
            <person name="Geng C."/>
            <person name="Zhang Y."/>
        </authorList>
    </citation>
    <scope>NUCLEOTIDE SEQUENCE [LARGE SCALE GENOMIC DNA]</scope>
    <source>
        <strain evidence="2">HQ1</strain>
    </source>
</reference>
<evidence type="ECO:0000256" key="1">
    <source>
        <dbReference type="SAM" id="MobiDB-lite"/>
    </source>
</evidence>
<dbReference type="OrthoDB" id="4185962at2759"/>
<dbReference type="EMBL" id="VIFY01000083">
    <property type="protein sequence ID" value="TQB71369.1"/>
    <property type="molecule type" value="Genomic_DNA"/>
</dbReference>